<evidence type="ECO:0000313" key="3">
    <source>
        <dbReference type="EMBL" id="EKX72783.1"/>
    </source>
</evidence>
<keyword evidence="2" id="KW-0812">Transmembrane</keyword>
<proteinExistence type="predicted"/>
<keyword evidence="2" id="KW-0472">Membrane</keyword>
<feature type="region of interest" description="Disordered" evidence="1">
    <location>
        <begin position="498"/>
        <end position="520"/>
    </location>
</feature>
<evidence type="ECO:0000256" key="1">
    <source>
        <dbReference type="SAM" id="MobiDB-lite"/>
    </source>
</evidence>
<dbReference type="KEGG" id="beq:BEWA_013420"/>
<evidence type="ECO:0000313" key="4">
    <source>
        <dbReference type="Proteomes" id="UP000031512"/>
    </source>
</evidence>
<dbReference type="RefSeq" id="XP_004832235.1">
    <property type="nucleotide sequence ID" value="XM_004832178.1"/>
</dbReference>
<dbReference type="EMBL" id="ACOU01000004">
    <property type="protein sequence ID" value="EKX72783.1"/>
    <property type="molecule type" value="Genomic_DNA"/>
</dbReference>
<reference evidence="3 4" key="1">
    <citation type="journal article" date="2012" name="BMC Genomics">
        <title>Comparative genomic analysis and phylogenetic position of Theileria equi.</title>
        <authorList>
            <person name="Kappmeyer L.S."/>
            <person name="Thiagarajan M."/>
            <person name="Herndon D.R."/>
            <person name="Ramsay J.D."/>
            <person name="Caler E."/>
            <person name="Djikeng A."/>
            <person name="Gillespie J.J."/>
            <person name="Lau A.O."/>
            <person name="Roalson E.H."/>
            <person name="Silva J.C."/>
            <person name="Silva M.G."/>
            <person name="Suarez C.E."/>
            <person name="Ueti M.W."/>
            <person name="Nene V.M."/>
            <person name="Mealey R.H."/>
            <person name="Knowles D.P."/>
            <person name="Brayton K.A."/>
        </authorList>
    </citation>
    <scope>NUCLEOTIDE SEQUENCE [LARGE SCALE GENOMIC DNA]</scope>
    <source>
        <strain evidence="3 4">WA</strain>
    </source>
</reference>
<comment type="caution">
    <text evidence="3">The sequence shown here is derived from an EMBL/GenBank/DDBJ whole genome shotgun (WGS) entry which is preliminary data.</text>
</comment>
<dbReference type="AlphaFoldDB" id="L1LCB1"/>
<keyword evidence="4" id="KW-1185">Reference proteome</keyword>
<keyword evidence="2" id="KW-1133">Transmembrane helix</keyword>
<dbReference type="Proteomes" id="UP000031512">
    <property type="component" value="Unassembled WGS sequence"/>
</dbReference>
<dbReference type="GeneID" id="15804418"/>
<gene>
    <name evidence="3" type="ORF">BEWA_013420</name>
</gene>
<dbReference type="VEuPathDB" id="PiroplasmaDB:BEWA_013420"/>
<evidence type="ECO:0000256" key="2">
    <source>
        <dbReference type="SAM" id="Phobius"/>
    </source>
</evidence>
<sequence length="600" mass="68316">MNTYQVDICPTVTPVEGLERKDGENIGDKYNSYIFTATSEEKFEISAIIYNGKPLKGIVLLNTMVENITIYLDGHNKILLIHTLAFEVGNIYWINQDITKGTESVTFAEFLLKETSHLNTGELGCILSNVTQHGGFNLAKFGEDYASTAEKLFGDIDIIFDIGKGHYGSSNSGEYLSEISGGKVTVVKSVIVGSSFMKTTHNTPSKVFRIRGIKPPNGNYMKINGGFPNEVFTEFNVYYRDSDYSNPLLVELVEMYPLTHNYVNTRFYLTKNDKDSNGKWDICQICSVIDEKTELVQILQNIITHNRLLVYNISDEKLRNKLGDIRKGFSVDVTQIGGNMGRINYYSFDGMCIPYRMEKATVQGYYLVRHATIPYFTVKKIKVTKTKELTEDELPPLGTLFGRLNVYYTNDSFDNAVLIELECLDHSESCESPDFFYYYSKDERDEWIGYKLETHFVLDDGEEAIPDKNTIITHIKQHNNKIIFEELWKKLKGKLTRYPPATNKNPKGEQTTDDTTSDIKVDIDSEEADEKAEGETSTASKFVPNSEYDFQFGEFNTLESTIAITIGTIAICVGIYLLFPSVKRFAHDYSVQKLMYRRYV</sequence>
<organism evidence="3 4">
    <name type="scientific">Theileria equi strain WA</name>
    <dbReference type="NCBI Taxonomy" id="1537102"/>
    <lineage>
        <taxon>Eukaryota</taxon>
        <taxon>Sar</taxon>
        <taxon>Alveolata</taxon>
        <taxon>Apicomplexa</taxon>
        <taxon>Aconoidasida</taxon>
        <taxon>Piroplasmida</taxon>
        <taxon>Theileriidae</taxon>
        <taxon>Theileria</taxon>
    </lineage>
</organism>
<name>L1LCB1_THEEQ</name>
<feature type="transmembrane region" description="Helical" evidence="2">
    <location>
        <begin position="561"/>
        <end position="579"/>
    </location>
</feature>
<protein>
    <submittedName>
        <fullName evidence="3">Uncharacterized protein</fullName>
    </submittedName>
</protein>
<accession>L1LCB1</accession>